<name>A0ACB9ZPA5_CATRO</name>
<comment type="caution">
    <text evidence="1">The sequence shown here is derived from an EMBL/GenBank/DDBJ whole genome shotgun (WGS) entry which is preliminary data.</text>
</comment>
<accession>A0ACB9ZPA5</accession>
<dbReference type="EMBL" id="CM044708">
    <property type="protein sequence ID" value="KAI5648641.1"/>
    <property type="molecule type" value="Genomic_DNA"/>
</dbReference>
<evidence type="ECO:0000313" key="1">
    <source>
        <dbReference type="EMBL" id="KAI5648641.1"/>
    </source>
</evidence>
<sequence>MFYNQNSVDVHKINRDRNSEKMLKQPHSTQSITNIAVFVNRSRSRQQQEPNELGEFGFCVRDEEQPRSVLEVKNDGESLRLTSGLKKNSSQSLSQQALSSLTQPYARYHES</sequence>
<evidence type="ECO:0000313" key="2">
    <source>
        <dbReference type="Proteomes" id="UP001060085"/>
    </source>
</evidence>
<keyword evidence="2" id="KW-1185">Reference proteome</keyword>
<dbReference type="Proteomes" id="UP001060085">
    <property type="component" value="Linkage Group LG08"/>
</dbReference>
<organism evidence="1 2">
    <name type="scientific">Catharanthus roseus</name>
    <name type="common">Madagascar periwinkle</name>
    <name type="synonym">Vinca rosea</name>
    <dbReference type="NCBI Taxonomy" id="4058"/>
    <lineage>
        <taxon>Eukaryota</taxon>
        <taxon>Viridiplantae</taxon>
        <taxon>Streptophyta</taxon>
        <taxon>Embryophyta</taxon>
        <taxon>Tracheophyta</taxon>
        <taxon>Spermatophyta</taxon>
        <taxon>Magnoliopsida</taxon>
        <taxon>eudicotyledons</taxon>
        <taxon>Gunneridae</taxon>
        <taxon>Pentapetalae</taxon>
        <taxon>asterids</taxon>
        <taxon>lamiids</taxon>
        <taxon>Gentianales</taxon>
        <taxon>Apocynaceae</taxon>
        <taxon>Rauvolfioideae</taxon>
        <taxon>Vinceae</taxon>
        <taxon>Catharanthinae</taxon>
        <taxon>Catharanthus</taxon>
    </lineage>
</organism>
<protein>
    <submittedName>
        <fullName evidence="1">Uncharacterized protein</fullName>
    </submittedName>
</protein>
<reference evidence="2" key="1">
    <citation type="journal article" date="2023" name="Nat. Plants">
        <title>Single-cell RNA sequencing provides a high-resolution roadmap for understanding the multicellular compartmentation of specialized metabolism.</title>
        <authorList>
            <person name="Sun S."/>
            <person name="Shen X."/>
            <person name="Li Y."/>
            <person name="Li Y."/>
            <person name="Wang S."/>
            <person name="Li R."/>
            <person name="Zhang H."/>
            <person name="Shen G."/>
            <person name="Guo B."/>
            <person name="Wei J."/>
            <person name="Xu J."/>
            <person name="St-Pierre B."/>
            <person name="Chen S."/>
            <person name="Sun C."/>
        </authorList>
    </citation>
    <scope>NUCLEOTIDE SEQUENCE [LARGE SCALE GENOMIC DNA]</scope>
</reference>
<proteinExistence type="predicted"/>
<gene>
    <name evidence="1" type="ORF">M9H77_34646</name>
</gene>